<reference evidence="3 4" key="1">
    <citation type="journal article" date="2022" name="Nat. Genet.">
        <title>Improved pea reference genome and pan-genome highlight genomic features and evolutionary characteristics.</title>
        <authorList>
            <person name="Yang T."/>
            <person name="Liu R."/>
            <person name="Luo Y."/>
            <person name="Hu S."/>
            <person name="Wang D."/>
            <person name="Wang C."/>
            <person name="Pandey M.K."/>
            <person name="Ge S."/>
            <person name="Xu Q."/>
            <person name="Li N."/>
            <person name="Li G."/>
            <person name="Huang Y."/>
            <person name="Saxena R.K."/>
            <person name="Ji Y."/>
            <person name="Li M."/>
            <person name="Yan X."/>
            <person name="He Y."/>
            <person name="Liu Y."/>
            <person name="Wang X."/>
            <person name="Xiang C."/>
            <person name="Varshney R.K."/>
            <person name="Ding H."/>
            <person name="Gao S."/>
            <person name="Zong X."/>
        </authorList>
    </citation>
    <scope>NUCLEOTIDE SEQUENCE [LARGE SCALE GENOMIC DNA]</scope>
    <source>
        <strain evidence="3 4">cv. Zhongwan 6</strain>
    </source>
</reference>
<dbReference type="Gene3D" id="2.40.50.140">
    <property type="entry name" value="Nucleic acid-binding proteins"/>
    <property type="match status" value="1"/>
</dbReference>
<feature type="region of interest" description="Disordered" evidence="1">
    <location>
        <begin position="1"/>
        <end position="24"/>
    </location>
</feature>
<dbReference type="Pfam" id="PF08646">
    <property type="entry name" value="Rep_fac-A_C"/>
    <property type="match status" value="1"/>
</dbReference>
<evidence type="ECO:0000256" key="1">
    <source>
        <dbReference type="SAM" id="MobiDB-lite"/>
    </source>
</evidence>
<protein>
    <recommendedName>
        <fullName evidence="2">Replication factor A C-terminal domain-containing protein</fullName>
    </recommendedName>
</protein>
<sequence length="246" mass="27632">MPTNEQKEKPTQSAKSLSNWSGGSQYSPVERFVHNAKCMSLSQFCKIKHETLCVTVATTLKFAVSKYGWFYYGCTRCSSKAPNPEKAYECSCRQKVEQPIPRYKIEIYVSNGESKYRFVFWDSECAAILGMTAEFMHNSMVENGEDDPMVYPDEFEMLLNKKMAFRVKNQSKTEYAKLVPNKENLETSAQTLSASGENDPESIILMTPAKDVVIADKGEEVDFEASGATQLSGTKPSKKLKIEPSS</sequence>
<evidence type="ECO:0000313" key="3">
    <source>
        <dbReference type="EMBL" id="KAI5387786.1"/>
    </source>
</evidence>
<dbReference type="InterPro" id="IPR013955">
    <property type="entry name" value="Rep_factor-A_C"/>
</dbReference>
<evidence type="ECO:0000313" key="4">
    <source>
        <dbReference type="Proteomes" id="UP001058974"/>
    </source>
</evidence>
<evidence type="ECO:0000259" key="2">
    <source>
        <dbReference type="Pfam" id="PF08646"/>
    </source>
</evidence>
<comment type="caution">
    <text evidence="3">The sequence shown here is derived from an EMBL/GenBank/DDBJ whole genome shotgun (WGS) entry which is preliminary data.</text>
</comment>
<feature type="compositionally biased region" description="Basic and acidic residues" evidence="1">
    <location>
        <begin position="1"/>
        <end position="10"/>
    </location>
</feature>
<dbReference type="EMBL" id="JAMSHJ010000007">
    <property type="protein sequence ID" value="KAI5387786.1"/>
    <property type="molecule type" value="Genomic_DNA"/>
</dbReference>
<feature type="compositionally biased region" description="Polar residues" evidence="1">
    <location>
        <begin position="11"/>
        <end position="24"/>
    </location>
</feature>
<dbReference type="AlphaFoldDB" id="A0A9D4ZX39"/>
<name>A0A9D4ZX39_PEA</name>
<dbReference type="SUPFAM" id="SSF50249">
    <property type="entry name" value="Nucleic acid-binding proteins"/>
    <property type="match status" value="1"/>
</dbReference>
<dbReference type="Gramene" id="Psat07G0376300-T1">
    <property type="protein sequence ID" value="KAI5387786.1"/>
    <property type="gene ID" value="KIW84_073763"/>
</dbReference>
<gene>
    <name evidence="3" type="ORF">KIW84_073763</name>
</gene>
<feature type="domain" description="Replication factor A C-terminal" evidence="2">
    <location>
        <begin position="65"/>
        <end position="173"/>
    </location>
</feature>
<accession>A0A9D4ZX39</accession>
<dbReference type="Proteomes" id="UP001058974">
    <property type="component" value="Chromosome 7"/>
</dbReference>
<dbReference type="InterPro" id="IPR012340">
    <property type="entry name" value="NA-bd_OB-fold"/>
</dbReference>
<proteinExistence type="predicted"/>
<dbReference type="PANTHER" id="PTHR47165">
    <property type="entry name" value="OS03G0429900 PROTEIN"/>
    <property type="match status" value="1"/>
</dbReference>
<keyword evidence="4" id="KW-1185">Reference proteome</keyword>
<organism evidence="3 4">
    <name type="scientific">Pisum sativum</name>
    <name type="common">Garden pea</name>
    <name type="synonym">Lathyrus oleraceus</name>
    <dbReference type="NCBI Taxonomy" id="3888"/>
    <lineage>
        <taxon>Eukaryota</taxon>
        <taxon>Viridiplantae</taxon>
        <taxon>Streptophyta</taxon>
        <taxon>Embryophyta</taxon>
        <taxon>Tracheophyta</taxon>
        <taxon>Spermatophyta</taxon>
        <taxon>Magnoliopsida</taxon>
        <taxon>eudicotyledons</taxon>
        <taxon>Gunneridae</taxon>
        <taxon>Pentapetalae</taxon>
        <taxon>rosids</taxon>
        <taxon>fabids</taxon>
        <taxon>Fabales</taxon>
        <taxon>Fabaceae</taxon>
        <taxon>Papilionoideae</taxon>
        <taxon>50 kb inversion clade</taxon>
        <taxon>NPAAA clade</taxon>
        <taxon>Hologalegina</taxon>
        <taxon>IRL clade</taxon>
        <taxon>Fabeae</taxon>
        <taxon>Lathyrus</taxon>
    </lineage>
</organism>
<feature type="region of interest" description="Disordered" evidence="1">
    <location>
        <begin position="224"/>
        <end position="246"/>
    </location>
</feature>
<dbReference type="PANTHER" id="PTHR47165:SF4">
    <property type="entry name" value="OS03G0429900 PROTEIN"/>
    <property type="match status" value="1"/>
</dbReference>